<reference evidence="2 3" key="1">
    <citation type="journal article" date="2014" name="Genome Announc.">
        <title>Draft Genome Sequence of Lutibaculum baratangense Strain AMV1T, Isolated from a Mud Volcano in Andamans, India.</title>
        <authorList>
            <person name="Singh A."/>
            <person name="Sreenivas A."/>
            <person name="Sathyanarayana Reddy G."/>
            <person name="Pinnaka A.K."/>
            <person name="Shivaji S."/>
        </authorList>
    </citation>
    <scope>NUCLEOTIDE SEQUENCE [LARGE SCALE GENOMIC DNA]</scope>
    <source>
        <strain evidence="2 3">AMV1</strain>
    </source>
</reference>
<name>V4RF81_9HYPH</name>
<evidence type="ECO:0000256" key="1">
    <source>
        <dbReference type="SAM" id="SignalP"/>
    </source>
</evidence>
<accession>V4RF81</accession>
<organism evidence="2 3">
    <name type="scientific">Lutibaculum baratangense AMV1</name>
    <dbReference type="NCBI Taxonomy" id="631454"/>
    <lineage>
        <taxon>Bacteria</taxon>
        <taxon>Pseudomonadati</taxon>
        <taxon>Pseudomonadota</taxon>
        <taxon>Alphaproteobacteria</taxon>
        <taxon>Hyphomicrobiales</taxon>
        <taxon>Tepidamorphaceae</taxon>
        <taxon>Lutibaculum</taxon>
    </lineage>
</organism>
<feature type="chain" id="PRO_5004728496" evidence="1">
    <location>
        <begin position="20"/>
        <end position="78"/>
    </location>
</feature>
<comment type="caution">
    <text evidence="2">The sequence shown here is derived from an EMBL/GenBank/DDBJ whole genome shotgun (WGS) entry which is preliminary data.</text>
</comment>
<evidence type="ECO:0000313" key="2">
    <source>
        <dbReference type="EMBL" id="ESR24024.1"/>
    </source>
</evidence>
<sequence length="78" mass="8334">MKHVLAVAVTLAFATPAFASQCPSLMSEIDEKVDTAQLTEEERAQVMELRQQGEAAHEAGDHAASEEALNQALAILAE</sequence>
<protein>
    <submittedName>
        <fullName evidence="2">Putative signal peptid-containing protein</fullName>
    </submittedName>
</protein>
<dbReference type="Proteomes" id="UP000017819">
    <property type="component" value="Unassembled WGS sequence"/>
</dbReference>
<dbReference type="RefSeq" id="WP_023432602.1">
    <property type="nucleotide sequence ID" value="NZ_AWXZ01000035.1"/>
</dbReference>
<dbReference type="AlphaFoldDB" id="V4RF81"/>
<dbReference type="eggNOG" id="ENOG5033G0J">
    <property type="taxonomic scope" value="Bacteria"/>
</dbReference>
<evidence type="ECO:0000313" key="3">
    <source>
        <dbReference type="Proteomes" id="UP000017819"/>
    </source>
</evidence>
<proteinExistence type="predicted"/>
<dbReference type="OrthoDB" id="8480939at2"/>
<feature type="signal peptide" evidence="1">
    <location>
        <begin position="1"/>
        <end position="19"/>
    </location>
</feature>
<dbReference type="EMBL" id="AWXZ01000035">
    <property type="protein sequence ID" value="ESR24024.1"/>
    <property type="molecule type" value="Genomic_DNA"/>
</dbReference>
<keyword evidence="3" id="KW-1185">Reference proteome</keyword>
<gene>
    <name evidence="2" type="ORF">N177_2473</name>
</gene>
<keyword evidence="1" id="KW-0732">Signal</keyword>